<dbReference type="HOGENOM" id="CLU_269467_0_0_11"/>
<dbReference type="eggNOG" id="COG1002">
    <property type="taxonomic scope" value="Bacteria"/>
</dbReference>
<evidence type="ECO:0000259" key="7">
    <source>
        <dbReference type="Pfam" id="PF22654"/>
    </source>
</evidence>
<dbReference type="InterPro" id="IPR011639">
    <property type="entry name" value="MethylTrfase_TaqI-like_dom"/>
</dbReference>
<dbReference type="OrthoDB" id="4280289at2"/>
<dbReference type="EMBL" id="CP002299">
    <property type="protein sequence ID" value="ADP83650.1"/>
    <property type="molecule type" value="Genomic_DNA"/>
</dbReference>
<feature type="domain" description="DUF7008" evidence="7">
    <location>
        <begin position="821"/>
        <end position="1194"/>
    </location>
</feature>
<sequence length="1197" mass="134552">MIDRVALLKDAQRQVKDLEKDLRAQVDEVAEVGTRLRAEYDRAFKVGRTAATWSAWLGERVTQAAVAWVLGTVFVRFCEDNGLIGDPFLAGPTTARLTLAEERTEDFYRRQPEKTARDWLRKSFDEIAKVPVGAGLFDQRHNALFQIPPTHDAAKNLLAFWRRRTEAGTLVHDFTDDAWDTRFLGDLYQDLSEDVRKKYALLQTPEFVEEFILDLTLTPAIDEFGYDVVKLIDPTCGSGHFLLGAFRRLLAEWEKNSPDRDVFERVQLALDAVHGVDINPYAAAIAKFRLTIEALRVAGLTTLDAAAGYTFPLHVAVGDSLLKNRQLDLFGEERDELAEFAYATEDLADHLGILEEGRYHAVVGNPPYFTVRDKKLNALYRDLYSSCAGRYTLSVPFAQRFFELARQSDGDGVGAGRVGQITANSFMRREFGKKLIENFFARVVELTHLIDTSGAYIPGPGVTTVILAGRRNQRKRIKTVRMILSVRGEPSIPDDPSQGAVWRAIVNSVDGSSNDWVATADVDRDVLSSHPWTLSVGDVGAIMDRLGAEGHRKLKDEILGDIGFAGFSGVDEAYYLPASWHARFRTPQALVRPVVTGEDVRDWRTSPTLYAITPYTSDGSLIPIASSSDWVRHLWKYKQIVGRLTDFSGRTRLDLGTPWWAWYRWVAARNSAPDIIACPKIASLNHASYGHDGYTYNQHVPVIVLPGSSGADARLSLVGILNSSTACFWLKQVSHNLGSTADATGARRTATPWENFYEVTGANLENLPLSAQCPLPLARELDRLARNLTMVFPQAVAAAGPPARPLLRTARNEWESTRARMIALQEELDWQVYRQYGLLADELTLPMADVPEIKLGERAFEIVLARKIAAGEETPEWFTRHGSTQIFEPPAHWPAEYRTLVEKRIAVIEADKNIGLIERPEYKRRWATEGWDKLQDAALREWLLDRLEARELWFADVDGMVQPRLWTTGRLADELAAEADFVAVAEIYKPGENLSKVVDDLVENEHVPFLASLRYKDSGLEKRADWESVWEQQRAEDTTPTPEAAKKIRDSIPLPPKYAQADFRKASYWKARGKLDVPKERFISYQPASPDNDPTLLVGWAGWDHREQAQALATLIVERQDNDGWGAARLTPLLAGLREVMPWVRQWHNEVDPLYDGSPAEVYDAFLADAMGRHNLTADALADWRPQAAARGRRATK</sequence>
<dbReference type="PANTHER" id="PTHR33841">
    <property type="entry name" value="DNA METHYLTRANSFERASE YEEA-RELATED"/>
    <property type="match status" value="1"/>
</dbReference>
<dbReference type="PANTHER" id="PTHR33841:SF1">
    <property type="entry name" value="DNA METHYLTRANSFERASE A"/>
    <property type="match status" value="1"/>
</dbReference>
<dbReference type="EC" id="2.1.1.72" evidence="1"/>
<dbReference type="KEGG" id="fri:FraEuI1c_5666"/>
<dbReference type="AlphaFoldDB" id="E3IUG5"/>
<dbReference type="PRINTS" id="PR00507">
    <property type="entry name" value="N12N6MTFRASE"/>
</dbReference>
<dbReference type="GO" id="GO:0006304">
    <property type="term" value="P:DNA modification"/>
    <property type="evidence" value="ECO:0007669"/>
    <property type="project" value="InterPro"/>
</dbReference>
<dbReference type="Gene3D" id="3.40.50.150">
    <property type="entry name" value="Vaccinia Virus protein VP39"/>
    <property type="match status" value="1"/>
</dbReference>
<dbReference type="InterPro" id="IPR029063">
    <property type="entry name" value="SAM-dependent_MTases_sf"/>
</dbReference>
<dbReference type="InParanoid" id="E3IUG5"/>
<dbReference type="Pfam" id="PF22654">
    <property type="entry name" value="DUF7008"/>
    <property type="match status" value="1"/>
</dbReference>
<gene>
    <name evidence="8" type="ordered locus">FraEuI1c_5666</name>
</gene>
<dbReference type="GO" id="GO:0009007">
    <property type="term" value="F:site-specific DNA-methyltransferase (adenine-specific) activity"/>
    <property type="evidence" value="ECO:0007669"/>
    <property type="project" value="UniProtKB-EC"/>
</dbReference>
<keyword evidence="3" id="KW-0808">Transferase</keyword>
<evidence type="ECO:0000313" key="8">
    <source>
        <dbReference type="EMBL" id="ADP83650.1"/>
    </source>
</evidence>
<organism evidence="8 9">
    <name type="scientific">Pseudofrankia inefficax (strain DSM 45817 / CECT 9037 / DDB 130130 / EuI1c)</name>
    <name type="common">Frankia inefficax</name>
    <dbReference type="NCBI Taxonomy" id="298654"/>
    <lineage>
        <taxon>Bacteria</taxon>
        <taxon>Bacillati</taxon>
        <taxon>Actinomycetota</taxon>
        <taxon>Actinomycetes</taxon>
        <taxon>Frankiales</taxon>
        <taxon>Frankiaceae</taxon>
        <taxon>Pseudofrankia</taxon>
    </lineage>
</organism>
<dbReference type="GO" id="GO:0003676">
    <property type="term" value="F:nucleic acid binding"/>
    <property type="evidence" value="ECO:0007669"/>
    <property type="project" value="InterPro"/>
</dbReference>
<dbReference type="InterPro" id="IPR050953">
    <property type="entry name" value="N4_N6_ade-DNA_methylase"/>
</dbReference>
<dbReference type="NCBIfam" id="NF033451">
    <property type="entry name" value="BREX_2_MTaseX"/>
    <property type="match status" value="1"/>
</dbReference>
<evidence type="ECO:0000259" key="6">
    <source>
        <dbReference type="Pfam" id="PF07669"/>
    </source>
</evidence>
<dbReference type="REBASE" id="28774">
    <property type="entry name" value="FspEUIORF5666P"/>
</dbReference>
<dbReference type="InterPro" id="IPR054277">
    <property type="entry name" value="DUF7008"/>
</dbReference>
<keyword evidence="4" id="KW-0949">S-adenosyl-L-methionine</keyword>
<evidence type="ECO:0000313" key="9">
    <source>
        <dbReference type="Proteomes" id="UP000002484"/>
    </source>
</evidence>
<protein>
    <recommendedName>
        <fullName evidence="1">site-specific DNA-methyltransferase (adenine-specific)</fullName>
        <ecNumber evidence="1">2.1.1.72</ecNumber>
    </recommendedName>
</protein>
<comment type="catalytic activity">
    <reaction evidence="5">
        <text>a 2'-deoxyadenosine in DNA + S-adenosyl-L-methionine = an N(6)-methyl-2'-deoxyadenosine in DNA + S-adenosyl-L-homocysteine + H(+)</text>
        <dbReference type="Rhea" id="RHEA:15197"/>
        <dbReference type="Rhea" id="RHEA-COMP:12418"/>
        <dbReference type="Rhea" id="RHEA-COMP:12419"/>
        <dbReference type="ChEBI" id="CHEBI:15378"/>
        <dbReference type="ChEBI" id="CHEBI:57856"/>
        <dbReference type="ChEBI" id="CHEBI:59789"/>
        <dbReference type="ChEBI" id="CHEBI:90615"/>
        <dbReference type="ChEBI" id="CHEBI:90616"/>
        <dbReference type="EC" id="2.1.1.72"/>
    </reaction>
</comment>
<accession>E3IUG5</accession>
<dbReference type="RefSeq" id="WP_013426768.1">
    <property type="nucleotide sequence ID" value="NC_014666.1"/>
</dbReference>
<evidence type="ECO:0000256" key="1">
    <source>
        <dbReference type="ARBA" id="ARBA00011900"/>
    </source>
</evidence>
<keyword evidence="9" id="KW-1185">Reference proteome</keyword>
<feature type="domain" description="Type II methyltransferase M.TaqI-like" evidence="6">
    <location>
        <begin position="273"/>
        <end position="452"/>
    </location>
</feature>
<evidence type="ECO:0000256" key="2">
    <source>
        <dbReference type="ARBA" id="ARBA00022603"/>
    </source>
</evidence>
<evidence type="ECO:0000256" key="5">
    <source>
        <dbReference type="ARBA" id="ARBA00047942"/>
    </source>
</evidence>
<proteinExistence type="predicted"/>
<keyword evidence="2" id="KW-0489">Methyltransferase</keyword>
<reference evidence="8 9" key="1">
    <citation type="submission" date="2010-10" db="EMBL/GenBank/DDBJ databases">
        <title>Complete sequence of Frankia sp. EuI1c.</title>
        <authorList>
            <consortium name="US DOE Joint Genome Institute"/>
            <person name="Lucas S."/>
            <person name="Copeland A."/>
            <person name="Lapidus A."/>
            <person name="Cheng J.-F."/>
            <person name="Bruce D."/>
            <person name="Goodwin L."/>
            <person name="Pitluck S."/>
            <person name="Chertkov O."/>
            <person name="Detter J.C."/>
            <person name="Han C."/>
            <person name="Tapia R."/>
            <person name="Land M."/>
            <person name="Hauser L."/>
            <person name="Jeffries C."/>
            <person name="Kyrpides N."/>
            <person name="Ivanova N."/>
            <person name="Mikhailova N."/>
            <person name="Beauchemin N."/>
            <person name="Sen A."/>
            <person name="Sur S.A."/>
            <person name="Gtari M."/>
            <person name="Wall L."/>
            <person name="Tisa L."/>
            <person name="Woyke T."/>
        </authorList>
    </citation>
    <scope>NUCLEOTIDE SEQUENCE [LARGE SCALE GENOMIC DNA]</scope>
    <source>
        <strain evidence="9">DSM 45817 / CECT 9037 / EuI1c</strain>
    </source>
</reference>
<dbReference type="GO" id="GO:0032259">
    <property type="term" value="P:methylation"/>
    <property type="evidence" value="ECO:0007669"/>
    <property type="project" value="UniProtKB-KW"/>
</dbReference>
<name>E3IUG5_PSEI1</name>
<dbReference type="SUPFAM" id="SSF53335">
    <property type="entry name" value="S-adenosyl-L-methionine-dependent methyltransferases"/>
    <property type="match status" value="1"/>
</dbReference>
<evidence type="ECO:0000256" key="3">
    <source>
        <dbReference type="ARBA" id="ARBA00022679"/>
    </source>
</evidence>
<dbReference type="STRING" id="298654.FraEuI1c_5666"/>
<dbReference type="InterPro" id="IPR002052">
    <property type="entry name" value="DNA_methylase_N6_adenine_CS"/>
</dbReference>
<dbReference type="PROSITE" id="PS00092">
    <property type="entry name" value="N6_MTASE"/>
    <property type="match status" value="1"/>
</dbReference>
<dbReference type="Pfam" id="PF07669">
    <property type="entry name" value="Eco57I"/>
    <property type="match status" value="1"/>
</dbReference>
<dbReference type="Proteomes" id="UP000002484">
    <property type="component" value="Chromosome"/>
</dbReference>
<evidence type="ECO:0000256" key="4">
    <source>
        <dbReference type="ARBA" id="ARBA00022691"/>
    </source>
</evidence>